<dbReference type="OrthoDB" id="581789at2"/>
<keyword evidence="2" id="KW-1185">Reference proteome</keyword>
<gene>
    <name evidence="1" type="ORF">SAMN05421748_13714</name>
</gene>
<sequence>MFNAVVIIAEAVFEPLSAPCAWVVLNADCTDEQIGLFHTTLAALGDSTEITDAYLAEEILIINGGLRLRDTTSGHVIEPVIETVGDDLRVWPDTEKRDHHIDVPRAALPQLLAGIQRDLIGFLEAFAAWAPRHGLGDRAEALVSALDDGFAISAPLQRI</sequence>
<proteinExistence type="predicted"/>
<dbReference type="Proteomes" id="UP000219612">
    <property type="component" value="Unassembled WGS sequence"/>
</dbReference>
<dbReference type="EMBL" id="OBDY01000037">
    <property type="protein sequence ID" value="SNY70094.1"/>
    <property type="molecule type" value="Genomic_DNA"/>
</dbReference>
<accession>A0A285KBV0</accession>
<protein>
    <submittedName>
        <fullName evidence="1">Uncharacterized protein</fullName>
    </submittedName>
</protein>
<dbReference type="AlphaFoldDB" id="A0A285KBV0"/>
<organism evidence="1 2">
    <name type="scientific">Paractinoplanes atraurantiacus</name>
    <dbReference type="NCBI Taxonomy" id="1036182"/>
    <lineage>
        <taxon>Bacteria</taxon>
        <taxon>Bacillati</taxon>
        <taxon>Actinomycetota</taxon>
        <taxon>Actinomycetes</taxon>
        <taxon>Micromonosporales</taxon>
        <taxon>Micromonosporaceae</taxon>
        <taxon>Paractinoplanes</taxon>
    </lineage>
</organism>
<evidence type="ECO:0000313" key="1">
    <source>
        <dbReference type="EMBL" id="SNY70094.1"/>
    </source>
</evidence>
<name>A0A285KBV0_9ACTN</name>
<reference evidence="1 2" key="1">
    <citation type="submission" date="2017-09" db="EMBL/GenBank/DDBJ databases">
        <authorList>
            <person name="Ehlers B."/>
            <person name="Leendertz F.H."/>
        </authorList>
    </citation>
    <scope>NUCLEOTIDE SEQUENCE [LARGE SCALE GENOMIC DNA]</scope>
    <source>
        <strain evidence="1 2">CGMCC 4.6857</strain>
    </source>
</reference>
<dbReference type="RefSeq" id="WP_143235398.1">
    <property type="nucleotide sequence ID" value="NZ_OBDY01000037.1"/>
</dbReference>
<evidence type="ECO:0000313" key="2">
    <source>
        <dbReference type="Proteomes" id="UP000219612"/>
    </source>
</evidence>